<dbReference type="Pfam" id="PF23562">
    <property type="entry name" value="AMP-binding_C_3"/>
    <property type="match status" value="1"/>
</dbReference>
<keyword evidence="2" id="KW-0067">ATP-binding</keyword>
<keyword evidence="4" id="KW-0436">Ligase</keyword>
<dbReference type="AlphaFoldDB" id="A0A3Q9UD06"/>
<evidence type="ECO:0000313" key="4">
    <source>
        <dbReference type="EMBL" id="AZZ39091.1"/>
    </source>
</evidence>
<dbReference type="KEGG" id="aji:C0Z10_04260"/>
<dbReference type="PANTHER" id="PTHR43272">
    <property type="entry name" value="LONG-CHAIN-FATTY-ACID--COA LIGASE"/>
    <property type="match status" value="1"/>
</dbReference>
<dbReference type="RefSeq" id="WP_097798555.1">
    <property type="nucleotide sequence ID" value="NZ_CP025570.1"/>
</dbReference>
<dbReference type="CDD" id="cd05907">
    <property type="entry name" value="VL_LC_FACS_like"/>
    <property type="match status" value="1"/>
</dbReference>
<dbReference type="SUPFAM" id="SSF56801">
    <property type="entry name" value="Acetyl-CoA synthetase-like"/>
    <property type="match status" value="1"/>
</dbReference>
<evidence type="ECO:0000313" key="5">
    <source>
        <dbReference type="Proteomes" id="UP000285875"/>
    </source>
</evidence>
<dbReference type="GO" id="GO:0004467">
    <property type="term" value="F:long-chain fatty acid-CoA ligase activity"/>
    <property type="evidence" value="ECO:0007669"/>
    <property type="project" value="TreeGrafter"/>
</dbReference>
<dbReference type="GO" id="GO:0016020">
    <property type="term" value="C:membrane"/>
    <property type="evidence" value="ECO:0007669"/>
    <property type="project" value="TreeGrafter"/>
</dbReference>
<dbReference type="InterPro" id="IPR042099">
    <property type="entry name" value="ANL_N_sf"/>
</dbReference>
<reference evidence="5" key="1">
    <citation type="submission" date="2017-12" db="EMBL/GenBank/DDBJ databases">
        <title>Whole genome sequencing of Acidipropionibacterium jensenii strains JS279 and JS280.</title>
        <authorList>
            <person name="Deptula P."/>
            <person name="Laine P."/>
            <person name="Smolander O.-P."/>
            <person name="Paulin L."/>
            <person name="Auvinen P."/>
            <person name="Varmanen P."/>
        </authorList>
    </citation>
    <scope>NUCLEOTIDE SEQUENCE [LARGE SCALE GENOMIC DNA]</scope>
    <source>
        <strain evidence="5">JS280</strain>
    </source>
</reference>
<dbReference type="Gene3D" id="3.40.50.12780">
    <property type="entry name" value="N-terminal domain of ligase-like"/>
    <property type="match status" value="1"/>
</dbReference>
<evidence type="ECO:0000259" key="3">
    <source>
        <dbReference type="Pfam" id="PF00501"/>
    </source>
</evidence>
<sequence>MTTDTLAIRDELLSRSARNLGDMLRRRVDQTPDATAFLYPENNAGGPEKWTPLTWREVQDRAHDIAAGLLDLGLGPEQRVAICADTSVWWILTDLGIGCAGGATTTVYGNSQPEDVEYILTSSESRIYVAQNSAQAAKVEHSSALDELVTHIILVDDDRLIQGAPGSDRRLVAEDTRVISLADLSARGHAARQADPGAVQRVIDATAPDHLATLIYTSGTTGKPKGVELTHQSWTYMGVAMESWDPLEPGDLQYLWLPLAHVFGKCLIAVQMTIGFSSAVDGRVERIVTGMGEVHPTFMCGVPRIFEKVRAKVITSRGLARTISSWAFRVGERTAPYRLEDRPLPVWLSGQQLLAEKLVFSTLKQAMGGRLRMMICGGAKLSPQVQRWFFAAGIPVVEGYGATETSAIAFFNVPKKGRFGPRFGTVGPVCPGCEARIAEDGEVLVRGPIVARGYHELPEKTAETFTDGWYHTGDIGHFDELNYLVVTERKRDLIKTSGGKYIAPQKVETTLMANCPYLSQAVVLGEGHKFAVALLTLDREALFKWAENHGHAGDSYEKLTQLPEIRRSIQRFVDVANSRLDRWETVKRFAILDHELDGQKGLVTESQKVRRDQVRKRYKKEIEELYADEQTASREDPER</sequence>
<dbReference type="GO" id="GO:0005524">
    <property type="term" value="F:ATP binding"/>
    <property type="evidence" value="ECO:0007669"/>
    <property type="project" value="UniProtKB-KW"/>
</dbReference>
<dbReference type="InterPro" id="IPR020845">
    <property type="entry name" value="AMP-binding_CS"/>
</dbReference>
<proteinExistence type="predicted"/>
<evidence type="ECO:0000256" key="1">
    <source>
        <dbReference type="ARBA" id="ARBA00022741"/>
    </source>
</evidence>
<dbReference type="Pfam" id="PF00501">
    <property type="entry name" value="AMP-binding"/>
    <property type="match status" value="1"/>
</dbReference>
<accession>A0A3Q9UD06</accession>
<dbReference type="InterPro" id="IPR000873">
    <property type="entry name" value="AMP-dep_synth/lig_dom"/>
</dbReference>
<dbReference type="PANTHER" id="PTHR43272:SF33">
    <property type="entry name" value="AMP-BINDING DOMAIN-CONTAINING PROTEIN-RELATED"/>
    <property type="match status" value="1"/>
</dbReference>
<name>A0A3Q9UD06_9ACTN</name>
<keyword evidence="1" id="KW-0547">Nucleotide-binding</keyword>
<evidence type="ECO:0000256" key="2">
    <source>
        <dbReference type="ARBA" id="ARBA00022840"/>
    </source>
</evidence>
<feature type="domain" description="AMP-dependent synthetase/ligase" evidence="3">
    <location>
        <begin position="24"/>
        <end position="455"/>
    </location>
</feature>
<protein>
    <submittedName>
        <fullName evidence="4">Long-chain fatty acid--CoA ligase</fullName>
    </submittedName>
</protein>
<dbReference type="Proteomes" id="UP000285875">
    <property type="component" value="Chromosome"/>
</dbReference>
<gene>
    <name evidence="4" type="ORF">C0Z10_04260</name>
</gene>
<dbReference type="PROSITE" id="PS00455">
    <property type="entry name" value="AMP_BINDING"/>
    <property type="match status" value="1"/>
</dbReference>
<dbReference type="EMBL" id="CP025570">
    <property type="protein sequence ID" value="AZZ39091.1"/>
    <property type="molecule type" value="Genomic_DNA"/>
</dbReference>
<organism evidence="4 5">
    <name type="scientific">Acidipropionibacterium jensenii</name>
    <dbReference type="NCBI Taxonomy" id="1749"/>
    <lineage>
        <taxon>Bacteria</taxon>
        <taxon>Bacillati</taxon>
        <taxon>Actinomycetota</taxon>
        <taxon>Actinomycetes</taxon>
        <taxon>Propionibacteriales</taxon>
        <taxon>Propionibacteriaceae</taxon>
        <taxon>Acidipropionibacterium</taxon>
    </lineage>
</organism>